<evidence type="ECO:0000313" key="1">
    <source>
        <dbReference type="EMBL" id="PQM44128.1"/>
    </source>
</evidence>
<dbReference type="EMBL" id="PPEA01000960">
    <property type="protein sequence ID" value="PQM44128.1"/>
    <property type="molecule type" value="Genomic_DNA"/>
</dbReference>
<dbReference type="AlphaFoldDB" id="A0A2S8BBU6"/>
<protein>
    <submittedName>
        <fullName evidence="1">Uncharacterized protein</fullName>
    </submittedName>
</protein>
<dbReference type="Proteomes" id="UP000238296">
    <property type="component" value="Unassembled WGS sequence"/>
</dbReference>
<accession>A0A2S8BBU6</accession>
<name>A0A2S8BBU6_9MYCO</name>
<reference evidence="1 2" key="1">
    <citation type="journal article" date="2017" name="Int. J. Syst. Evol. Microbiol.">
        <title>Mycobacterium talmoniae sp. nov., a slowly growing mycobacterium isolated from human respiratory samples.</title>
        <authorList>
            <person name="Davidson R.M."/>
            <person name="DeGroote M.A."/>
            <person name="Marola J.L."/>
            <person name="Buss S."/>
            <person name="Jones V."/>
            <person name="McNeil M.R."/>
            <person name="Freifeld A.G."/>
            <person name="Elaine Epperson L."/>
            <person name="Hasan N.A."/>
            <person name="Jackson M."/>
            <person name="Iwen P.C."/>
            <person name="Salfinger M."/>
            <person name="Strong M."/>
        </authorList>
    </citation>
    <scope>NUCLEOTIDE SEQUENCE [LARGE SCALE GENOMIC DNA]</scope>
    <source>
        <strain evidence="1 2">ATCC BAA-2683</strain>
    </source>
</reference>
<evidence type="ECO:0000313" key="2">
    <source>
        <dbReference type="Proteomes" id="UP000238296"/>
    </source>
</evidence>
<gene>
    <name evidence="1" type="ORF">C1Y40_05713</name>
</gene>
<organism evidence="1 2">
    <name type="scientific">Mycobacterium talmoniae</name>
    <dbReference type="NCBI Taxonomy" id="1858794"/>
    <lineage>
        <taxon>Bacteria</taxon>
        <taxon>Bacillati</taxon>
        <taxon>Actinomycetota</taxon>
        <taxon>Actinomycetes</taxon>
        <taxon>Mycobacteriales</taxon>
        <taxon>Mycobacteriaceae</taxon>
        <taxon>Mycobacterium</taxon>
    </lineage>
</organism>
<sequence length="188" mass="19948">MGRRRAADGAVALLLPISDRGPGDTRANAVSLGSLTVDPRPVTTDLSGVRAAIRDAITTMRESPDESLQLLPLIPFVPKRAVKRGANVMFGFADLPVSCSNVGDLDPVIGRLDGTDADHVILRGVDRHVTRQALEHRRGLLTVVSGRVGGKISVDVVAYQPEAPNSKAWLRELAVATLAEFDLTGAVV</sequence>
<proteinExistence type="predicted"/>
<comment type="caution">
    <text evidence="1">The sequence shown here is derived from an EMBL/GenBank/DDBJ whole genome shotgun (WGS) entry which is preliminary data.</text>
</comment>